<organism evidence="3 4">
    <name type="scientific">Qipengyuania gelatinilytica</name>
    <dbReference type="NCBI Taxonomy" id="2867231"/>
    <lineage>
        <taxon>Bacteria</taxon>
        <taxon>Pseudomonadati</taxon>
        <taxon>Pseudomonadota</taxon>
        <taxon>Alphaproteobacteria</taxon>
        <taxon>Sphingomonadales</taxon>
        <taxon>Erythrobacteraceae</taxon>
        <taxon>Qipengyuania</taxon>
    </lineage>
</organism>
<dbReference type="PROSITE" id="PS52015">
    <property type="entry name" value="TONB_CTD"/>
    <property type="match status" value="1"/>
</dbReference>
<keyword evidence="4" id="KW-1185">Reference proteome</keyword>
<feature type="domain" description="TonB C-terminal" evidence="2">
    <location>
        <begin position="213"/>
        <end position="308"/>
    </location>
</feature>
<proteinExistence type="predicted"/>
<keyword evidence="1" id="KW-0732">Signal</keyword>
<evidence type="ECO:0000313" key="4">
    <source>
        <dbReference type="Proteomes" id="UP000824321"/>
    </source>
</evidence>
<dbReference type="InterPro" id="IPR037682">
    <property type="entry name" value="TonB_C"/>
</dbReference>
<name>A0ABX8ZZA1_9SPHN</name>
<reference evidence="3 4" key="1">
    <citation type="submission" date="2021-08" db="EMBL/GenBank/DDBJ databases">
        <title>Comparative Genomics Analysis of the Genus Qipengyuania Reveals Extensive Genetic Diversity and Metabolic Versatility, Including the Description of Fifteen Novel Species.</title>
        <authorList>
            <person name="Liu Y."/>
        </authorList>
    </citation>
    <scope>NUCLEOTIDE SEQUENCE [LARGE SCALE GENOMIC DNA]</scope>
    <source>
        <strain evidence="3 4">1NDH1</strain>
    </source>
</reference>
<accession>A0ABX8ZZA1</accession>
<gene>
    <name evidence="3" type="ORF">K3136_08955</name>
</gene>
<protein>
    <submittedName>
        <fullName evidence="3">Energy transducer TonB</fullName>
    </submittedName>
</protein>
<dbReference type="EMBL" id="CP081294">
    <property type="protein sequence ID" value="QZD94224.1"/>
    <property type="molecule type" value="Genomic_DNA"/>
</dbReference>
<evidence type="ECO:0000313" key="3">
    <source>
        <dbReference type="EMBL" id="QZD94224.1"/>
    </source>
</evidence>
<evidence type="ECO:0000256" key="1">
    <source>
        <dbReference type="SAM" id="SignalP"/>
    </source>
</evidence>
<sequence>MRSLVKSISPLLAITCLAAASAASAKDDPEIVVLKPSSQWNLDMGEHKCRIARLFGEGENQTIFVIDQWDPSTSASWTVAGPAFEKYRNGRKTGFEFSEGGDTGEFELLASSFGEFGSAIQHSSGFVAAEEEAGDQDEEPDYVSNPRSLPELDAKGAAAVEWLTISQRGRTPVRLHLGALDAPLAAMNVCMENLVEFWGFDIAEQRSVASPPKVTNMKTVVREVADRYPNAALNRGAQADFHLRMTIDTQGKIENCVLLNQTAADDFELGGHPCTAFERYAKIEPARDAAGQPVRTYLTNRIVYRMVR</sequence>
<feature type="signal peptide" evidence="1">
    <location>
        <begin position="1"/>
        <end position="25"/>
    </location>
</feature>
<dbReference type="RefSeq" id="WP_221429973.1">
    <property type="nucleotide sequence ID" value="NZ_CP081294.1"/>
</dbReference>
<feature type="chain" id="PRO_5046327548" evidence="1">
    <location>
        <begin position="26"/>
        <end position="308"/>
    </location>
</feature>
<dbReference type="Pfam" id="PF03544">
    <property type="entry name" value="TonB_C"/>
    <property type="match status" value="1"/>
</dbReference>
<dbReference type="Proteomes" id="UP000824321">
    <property type="component" value="Chromosome"/>
</dbReference>
<dbReference type="Gene3D" id="3.30.1150.10">
    <property type="match status" value="1"/>
</dbReference>
<evidence type="ECO:0000259" key="2">
    <source>
        <dbReference type="PROSITE" id="PS52015"/>
    </source>
</evidence>